<keyword evidence="1" id="KW-0472">Membrane</keyword>
<dbReference type="InterPro" id="IPR017208">
    <property type="entry name" value="UCP037442_abhydr"/>
</dbReference>
<accession>A0A1I1EHC1</accession>
<organism evidence="3 4">
    <name type="scientific">Marinospirillum celere</name>
    <dbReference type="NCBI Taxonomy" id="1122252"/>
    <lineage>
        <taxon>Bacteria</taxon>
        <taxon>Pseudomonadati</taxon>
        <taxon>Pseudomonadota</taxon>
        <taxon>Gammaproteobacteria</taxon>
        <taxon>Oceanospirillales</taxon>
        <taxon>Oceanospirillaceae</taxon>
        <taxon>Marinospirillum</taxon>
    </lineage>
</organism>
<gene>
    <name evidence="3" type="ORF">SAMN05660443_0613</name>
</gene>
<name>A0A1I1EHC1_9GAMM</name>
<keyword evidence="1" id="KW-1133">Transmembrane helix</keyword>
<evidence type="ECO:0000313" key="3">
    <source>
        <dbReference type="EMBL" id="SFB86584.1"/>
    </source>
</evidence>
<dbReference type="RefSeq" id="WP_091958952.1">
    <property type="nucleotide sequence ID" value="NZ_FOLH01000001.1"/>
</dbReference>
<reference evidence="3 4" key="1">
    <citation type="submission" date="2016-10" db="EMBL/GenBank/DDBJ databases">
        <authorList>
            <person name="de Groot N.N."/>
        </authorList>
    </citation>
    <scope>NUCLEOTIDE SEQUENCE [LARGE SCALE GENOMIC DNA]</scope>
    <source>
        <strain evidence="3 4">DSM 18438</strain>
    </source>
</reference>
<dbReference type="STRING" id="1122252.SAMN05660443_0613"/>
<evidence type="ECO:0000313" key="4">
    <source>
        <dbReference type="Proteomes" id="UP000199058"/>
    </source>
</evidence>
<dbReference type="PIRSF" id="PIRSF037442">
    <property type="entry name" value="UCP037442_abhydr"/>
    <property type="match status" value="1"/>
</dbReference>
<dbReference type="Pfam" id="PF12146">
    <property type="entry name" value="Hydrolase_4"/>
    <property type="match status" value="1"/>
</dbReference>
<dbReference type="EMBL" id="FOLH01000001">
    <property type="protein sequence ID" value="SFB86584.1"/>
    <property type="molecule type" value="Genomic_DNA"/>
</dbReference>
<evidence type="ECO:0000256" key="1">
    <source>
        <dbReference type="SAM" id="Phobius"/>
    </source>
</evidence>
<dbReference type="OrthoDB" id="9785076at2"/>
<keyword evidence="4" id="KW-1185">Reference proteome</keyword>
<dbReference type="AlphaFoldDB" id="A0A1I1EHC1"/>
<keyword evidence="3" id="KW-0378">Hydrolase</keyword>
<dbReference type="GO" id="GO:0016787">
    <property type="term" value="F:hydrolase activity"/>
    <property type="evidence" value="ECO:0007669"/>
    <property type="project" value="UniProtKB-KW"/>
</dbReference>
<proteinExistence type="predicted"/>
<dbReference type="Gene3D" id="3.40.50.1820">
    <property type="entry name" value="alpha/beta hydrolase"/>
    <property type="match status" value="1"/>
</dbReference>
<protein>
    <submittedName>
        <fullName evidence="3">Predicted alpha/beta hydrolase</fullName>
    </submittedName>
</protein>
<sequence>MNSLSNDSRYQTLELSIRDQRSISLRLFAASGEPRALVIIAGAMGVPQGCYEKFACFLQSQGLIVITFDYFGTGDSLQGHLRDCTTDLIEWAEQDCSAVIRYAREHYPQLDTHWIGHSVGGQLLGLIPEVNQLSKAITITSGSGYWRQNSAPTRRIVWLLWFFIAPVSVRLLGYYPGGRLKMVGDLPGQVMRQWRRWCLNPEYMVSAEGQEVRARFDQVKIPIHGLAFTDDEMLSPLNIKSLHRFFTQAEVDLKFLAPKDIGEKRIGHLGWFRERFQESIWKNQLLPLLNT</sequence>
<evidence type="ECO:0000259" key="2">
    <source>
        <dbReference type="Pfam" id="PF12146"/>
    </source>
</evidence>
<dbReference type="InterPro" id="IPR029058">
    <property type="entry name" value="AB_hydrolase_fold"/>
</dbReference>
<dbReference type="InterPro" id="IPR022742">
    <property type="entry name" value="Hydrolase_4"/>
</dbReference>
<feature type="transmembrane region" description="Helical" evidence="1">
    <location>
        <begin position="156"/>
        <end position="175"/>
    </location>
</feature>
<keyword evidence="1" id="KW-0812">Transmembrane</keyword>
<feature type="domain" description="Serine aminopeptidase S33" evidence="2">
    <location>
        <begin position="33"/>
        <end position="149"/>
    </location>
</feature>
<dbReference type="SUPFAM" id="SSF53474">
    <property type="entry name" value="alpha/beta-Hydrolases"/>
    <property type="match status" value="1"/>
</dbReference>
<dbReference type="Proteomes" id="UP000199058">
    <property type="component" value="Unassembled WGS sequence"/>
</dbReference>